<reference evidence="1 2" key="2">
    <citation type="journal article" date="2010" name="Nucleic Acids Res.">
        <title>BeetleBase in 2010: revisions to provide comprehensive genomic information for Tribolium castaneum.</title>
        <authorList>
            <person name="Kim H.S."/>
            <person name="Murphy T."/>
            <person name="Xia J."/>
            <person name="Caragea D."/>
            <person name="Park Y."/>
            <person name="Beeman R.W."/>
            <person name="Lorenzen M.D."/>
            <person name="Butcher S."/>
            <person name="Manak J.R."/>
            <person name="Brown S.J."/>
        </authorList>
    </citation>
    <scope>NUCLEOTIDE SEQUENCE [LARGE SCALE GENOMIC DNA]</scope>
    <source>
        <strain evidence="1 2">Georgia GA2</strain>
    </source>
</reference>
<protein>
    <submittedName>
        <fullName evidence="1">Uncharacterized protein</fullName>
    </submittedName>
</protein>
<dbReference type="InParanoid" id="D7GY09"/>
<evidence type="ECO:0000313" key="1">
    <source>
        <dbReference type="EMBL" id="EFA13652.1"/>
    </source>
</evidence>
<dbReference type="AlphaFoldDB" id="D7GY09"/>
<feature type="non-terminal residue" evidence="1">
    <location>
        <position position="1"/>
    </location>
</feature>
<proteinExistence type="predicted"/>
<sequence>KHRWFPEDVEYGSVADC</sequence>
<reference evidence="1 2" key="1">
    <citation type="journal article" date="2008" name="Nature">
        <title>The genome of the model beetle and pest Tribolium castaneum.</title>
        <authorList>
            <consortium name="Tribolium Genome Sequencing Consortium"/>
            <person name="Richards S."/>
            <person name="Gibbs R.A."/>
            <person name="Weinstock G.M."/>
            <person name="Brown S.J."/>
            <person name="Denell R."/>
            <person name="Beeman R.W."/>
            <person name="Gibbs R."/>
            <person name="Beeman R.W."/>
            <person name="Brown S.J."/>
            <person name="Bucher G."/>
            <person name="Friedrich M."/>
            <person name="Grimmelikhuijzen C.J."/>
            <person name="Klingler M."/>
            <person name="Lorenzen M."/>
            <person name="Richards S."/>
            <person name="Roth S."/>
            <person name="Schroder R."/>
            <person name="Tautz D."/>
            <person name="Zdobnov E.M."/>
            <person name="Muzny D."/>
            <person name="Gibbs R.A."/>
            <person name="Weinstock G.M."/>
            <person name="Attaway T."/>
            <person name="Bell S."/>
            <person name="Buhay C.J."/>
            <person name="Chandrabose M.N."/>
            <person name="Chavez D."/>
            <person name="Clerk-Blankenburg K.P."/>
            <person name="Cree A."/>
            <person name="Dao M."/>
            <person name="Davis C."/>
            <person name="Chacko J."/>
            <person name="Dinh H."/>
            <person name="Dugan-Rocha S."/>
            <person name="Fowler G."/>
            <person name="Garner T.T."/>
            <person name="Garnes J."/>
            <person name="Gnirke A."/>
            <person name="Hawes A."/>
            <person name="Hernandez J."/>
            <person name="Hines S."/>
            <person name="Holder M."/>
            <person name="Hume J."/>
            <person name="Jhangiani S.N."/>
            <person name="Joshi V."/>
            <person name="Khan Z.M."/>
            <person name="Jackson L."/>
            <person name="Kovar C."/>
            <person name="Kowis A."/>
            <person name="Lee S."/>
            <person name="Lewis L.R."/>
            <person name="Margolis J."/>
            <person name="Morgan M."/>
            <person name="Nazareth L.V."/>
            <person name="Nguyen N."/>
            <person name="Okwuonu G."/>
            <person name="Parker D."/>
            <person name="Richards S."/>
            <person name="Ruiz S.J."/>
            <person name="Santibanez J."/>
            <person name="Savard J."/>
            <person name="Scherer S.E."/>
            <person name="Schneider B."/>
            <person name="Sodergren E."/>
            <person name="Tautz D."/>
            <person name="Vattahil S."/>
            <person name="Villasana D."/>
            <person name="White C.S."/>
            <person name="Wright R."/>
            <person name="Park Y."/>
            <person name="Beeman R.W."/>
            <person name="Lord J."/>
            <person name="Oppert B."/>
            <person name="Lorenzen M."/>
            <person name="Brown S."/>
            <person name="Wang L."/>
            <person name="Savard J."/>
            <person name="Tautz D."/>
            <person name="Richards S."/>
            <person name="Weinstock G."/>
            <person name="Gibbs R.A."/>
            <person name="Liu Y."/>
            <person name="Worley K."/>
            <person name="Weinstock G."/>
            <person name="Elsik C.G."/>
            <person name="Reese J.T."/>
            <person name="Elhaik E."/>
            <person name="Landan G."/>
            <person name="Graur D."/>
            <person name="Arensburger P."/>
            <person name="Atkinson P."/>
            <person name="Beeman R.W."/>
            <person name="Beidler J."/>
            <person name="Brown S.J."/>
            <person name="Demuth J.P."/>
            <person name="Drury D.W."/>
            <person name="Du Y.Z."/>
            <person name="Fujiwara H."/>
            <person name="Lorenzen M."/>
            <person name="Maselli V."/>
            <person name="Osanai M."/>
            <person name="Park Y."/>
            <person name="Robertson H.M."/>
            <person name="Tu Z."/>
            <person name="Wang J.J."/>
            <person name="Wang S."/>
            <person name="Richards S."/>
            <person name="Song H."/>
            <person name="Zhang L."/>
            <person name="Sodergren E."/>
            <person name="Werner D."/>
            <person name="Stanke M."/>
            <person name="Morgenstern B."/>
            <person name="Solovyev V."/>
            <person name="Kosarev P."/>
            <person name="Brown G."/>
            <person name="Chen H.C."/>
            <person name="Ermolaeva O."/>
            <person name="Hlavina W."/>
            <person name="Kapustin Y."/>
            <person name="Kiryutin B."/>
            <person name="Kitts P."/>
            <person name="Maglott D."/>
            <person name="Pruitt K."/>
            <person name="Sapojnikov V."/>
            <person name="Souvorov A."/>
            <person name="Mackey A.J."/>
            <person name="Waterhouse R.M."/>
            <person name="Wyder S."/>
            <person name="Zdobnov E.M."/>
            <person name="Zdobnov E.M."/>
            <person name="Wyder S."/>
            <person name="Kriventseva E.V."/>
            <person name="Kadowaki T."/>
            <person name="Bork P."/>
            <person name="Aranda M."/>
            <person name="Bao R."/>
            <person name="Beermann A."/>
            <person name="Berns N."/>
            <person name="Bolognesi R."/>
            <person name="Bonneton F."/>
            <person name="Bopp D."/>
            <person name="Brown S.J."/>
            <person name="Bucher G."/>
            <person name="Butts T."/>
            <person name="Chaumot A."/>
            <person name="Denell R.E."/>
            <person name="Ferrier D.E."/>
            <person name="Friedrich M."/>
            <person name="Gordon C.M."/>
            <person name="Jindra M."/>
            <person name="Klingler M."/>
            <person name="Lan Q."/>
            <person name="Lattorff H.M."/>
            <person name="Laudet V."/>
            <person name="von Levetsow C."/>
            <person name="Liu Z."/>
            <person name="Lutz R."/>
            <person name="Lynch J.A."/>
            <person name="da Fonseca R.N."/>
            <person name="Posnien N."/>
            <person name="Reuter R."/>
            <person name="Roth S."/>
            <person name="Savard J."/>
            <person name="Schinko J.B."/>
            <person name="Schmitt C."/>
            <person name="Schoppmeier M."/>
            <person name="Schroder R."/>
            <person name="Shippy T.D."/>
            <person name="Simonnet F."/>
            <person name="Marques-Souza H."/>
            <person name="Tautz D."/>
            <person name="Tomoyasu Y."/>
            <person name="Trauner J."/>
            <person name="Van der Zee M."/>
            <person name="Vervoort M."/>
            <person name="Wittkopp N."/>
            <person name="Wimmer E.A."/>
            <person name="Yang X."/>
            <person name="Jones A.K."/>
            <person name="Sattelle D.B."/>
            <person name="Ebert P.R."/>
            <person name="Nelson D."/>
            <person name="Scott J.G."/>
            <person name="Beeman R.W."/>
            <person name="Muthukrishnan S."/>
            <person name="Kramer K.J."/>
            <person name="Arakane Y."/>
            <person name="Beeman R.W."/>
            <person name="Zhu Q."/>
            <person name="Hogenkamp D."/>
            <person name="Dixit R."/>
            <person name="Oppert B."/>
            <person name="Jiang H."/>
            <person name="Zou Z."/>
            <person name="Marshall J."/>
            <person name="Elpidina E."/>
            <person name="Vinokurov K."/>
            <person name="Oppert C."/>
            <person name="Zou Z."/>
            <person name="Evans J."/>
            <person name="Lu Z."/>
            <person name="Zhao P."/>
            <person name="Sumathipala N."/>
            <person name="Altincicek B."/>
            <person name="Vilcinskas A."/>
            <person name="Williams M."/>
            <person name="Hultmark D."/>
            <person name="Hetru C."/>
            <person name="Jiang H."/>
            <person name="Grimmelikhuijzen C.J."/>
            <person name="Hauser F."/>
            <person name="Cazzamali G."/>
            <person name="Williamson M."/>
            <person name="Park Y."/>
            <person name="Li B."/>
            <person name="Tanaka Y."/>
            <person name="Predel R."/>
            <person name="Neupert S."/>
            <person name="Schachtner J."/>
            <person name="Verleyen P."/>
            <person name="Raible F."/>
            <person name="Bork P."/>
            <person name="Friedrich M."/>
            <person name="Walden K.K."/>
            <person name="Robertson H.M."/>
            <person name="Angeli S."/>
            <person name="Foret S."/>
            <person name="Bucher G."/>
            <person name="Schuetz S."/>
            <person name="Maleszka R."/>
            <person name="Wimmer E.A."/>
            <person name="Beeman R.W."/>
            <person name="Lorenzen M."/>
            <person name="Tomoyasu Y."/>
            <person name="Miller S.C."/>
            <person name="Grossmann D."/>
            <person name="Bucher G."/>
        </authorList>
    </citation>
    <scope>NUCLEOTIDE SEQUENCE [LARGE SCALE GENOMIC DNA]</scope>
    <source>
        <strain evidence="1 2">Georgia GA2</strain>
    </source>
</reference>
<dbReference type="HOGENOM" id="CLU_3432930_0_0_1"/>
<accession>D7GY09</accession>
<name>D7GY09_TRICA</name>
<gene>
    <name evidence="1" type="primary">GLEAN_01641</name>
    <name evidence="1" type="ORF">TcasGA2_TC001641</name>
</gene>
<dbReference type="Proteomes" id="UP000007266">
    <property type="component" value="Unassembled WGS sequence"/>
</dbReference>
<keyword evidence="2" id="KW-1185">Reference proteome</keyword>
<dbReference type="EMBL" id="KQ973142">
    <property type="protein sequence ID" value="EFA13652.1"/>
    <property type="molecule type" value="Genomic_DNA"/>
</dbReference>
<evidence type="ECO:0000313" key="2">
    <source>
        <dbReference type="Proteomes" id="UP000007266"/>
    </source>
</evidence>
<organism evidence="1 2">
    <name type="scientific">Tribolium castaneum</name>
    <name type="common">Red flour beetle</name>
    <dbReference type="NCBI Taxonomy" id="7070"/>
    <lineage>
        <taxon>Eukaryota</taxon>
        <taxon>Metazoa</taxon>
        <taxon>Ecdysozoa</taxon>
        <taxon>Arthropoda</taxon>
        <taxon>Hexapoda</taxon>
        <taxon>Insecta</taxon>
        <taxon>Pterygota</taxon>
        <taxon>Neoptera</taxon>
        <taxon>Endopterygota</taxon>
        <taxon>Coleoptera</taxon>
        <taxon>Polyphaga</taxon>
        <taxon>Cucujiformia</taxon>
        <taxon>Tenebrionidae</taxon>
        <taxon>Tenebrionidae incertae sedis</taxon>
        <taxon>Tribolium</taxon>
    </lineage>
</organism>